<dbReference type="EMBL" id="SNRW01001129">
    <property type="protein sequence ID" value="KAA6397662.1"/>
    <property type="molecule type" value="Genomic_DNA"/>
</dbReference>
<comment type="caution">
    <text evidence="2">The sequence shown here is derived from an EMBL/GenBank/DDBJ whole genome shotgun (WGS) entry which is preliminary data.</text>
</comment>
<reference evidence="2 3" key="1">
    <citation type="submission" date="2019-03" db="EMBL/GenBank/DDBJ databases">
        <title>Single cell metagenomics reveals metabolic interactions within the superorganism composed of flagellate Streblomastix strix and complex community of Bacteroidetes bacteria on its surface.</title>
        <authorList>
            <person name="Treitli S.C."/>
            <person name="Kolisko M."/>
            <person name="Husnik F."/>
            <person name="Keeling P."/>
            <person name="Hampl V."/>
        </authorList>
    </citation>
    <scope>NUCLEOTIDE SEQUENCE [LARGE SCALE GENOMIC DNA]</scope>
    <source>
        <strain evidence="2">ST1C</strain>
    </source>
</reference>
<keyword evidence="1" id="KW-0812">Transmembrane</keyword>
<keyword evidence="1" id="KW-0472">Membrane</keyword>
<proteinExistence type="predicted"/>
<dbReference type="Proteomes" id="UP000324800">
    <property type="component" value="Unassembled WGS sequence"/>
</dbReference>
<gene>
    <name evidence="2" type="ORF">EZS28_006811</name>
</gene>
<protein>
    <submittedName>
        <fullName evidence="2">Uncharacterized protein</fullName>
    </submittedName>
</protein>
<keyword evidence="1" id="KW-1133">Transmembrane helix</keyword>
<evidence type="ECO:0000256" key="1">
    <source>
        <dbReference type="SAM" id="Phobius"/>
    </source>
</evidence>
<sequence>MRSFPDIVNNPLQHPNNQGSYFDDQEGSEVVDIIVIVVVITAVDESIVVVVVNIVVAVEDYSDYEFDSIASVRSSNKWINHQYFTVQSLSNCSFKNFDKCCSE</sequence>
<accession>A0A5J4WT01</accession>
<evidence type="ECO:0000313" key="2">
    <source>
        <dbReference type="EMBL" id="KAA6397662.1"/>
    </source>
</evidence>
<name>A0A5J4WT01_9EUKA</name>
<dbReference type="AlphaFoldDB" id="A0A5J4WT01"/>
<feature type="transmembrane region" description="Helical" evidence="1">
    <location>
        <begin position="33"/>
        <end position="58"/>
    </location>
</feature>
<evidence type="ECO:0000313" key="3">
    <source>
        <dbReference type="Proteomes" id="UP000324800"/>
    </source>
</evidence>
<organism evidence="2 3">
    <name type="scientific">Streblomastix strix</name>
    <dbReference type="NCBI Taxonomy" id="222440"/>
    <lineage>
        <taxon>Eukaryota</taxon>
        <taxon>Metamonada</taxon>
        <taxon>Preaxostyla</taxon>
        <taxon>Oxymonadida</taxon>
        <taxon>Streblomastigidae</taxon>
        <taxon>Streblomastix</taxon>
    </lineage>
</organism>